<organism evidence="1">
    <name type="scientific">marine sediment metagenome</name>
    <dbReference type="NCBI Taxonomy" id="412755"/>
    <lineage>
        <taxon>unclassified sequences</taxon>
        <taxon>metagenomes</taxon>
        <taxon>ecological metagenomes</taxon>
    </lineage>
</organism>
<feature type="non-terminal residue" evidence="1">
    <location>
        <position position="1"/>
    </location>
</feature>
<dbReference type="AlphaFoldDB" id="X1Q3D5"/>
<dbReference type="EMBL" id="BARW01003071">
    <property type="protein sequence ID" value="GAI63017.1"/>
    <property type="molecule type" value="Genomic_DNA"/>
</dbReference>
<gene>
    <name evidence="1" type="ORF">S12H4_08067</name>
</gene>
<evidence type="ECO:0000313" key="1">
    <source>
        <dbReference type="EMBL" id="GAI63017.1"/>
    </source>
</evidence>
<proteinExistence type="predicted"/>
<sequence>KSTERKTMKRYSVQLIAYSNSVEIIAESREEAITKLHQNYGLSELGIADTGEEVICVEEVKKENNTPVKKGVDTSLCKHTRVRFITEFIKEIPEGYNKMQGKDDIDIERDYQTIGYIINKEICDDCGKLLFSDEL</sequence>
<name>X1Q3D5_9ZZZZ</name>
<comment type="caution">
    <text evidence="1">The sequence shown here is derived from an EMBL/GenBank/DDBJ whole genome shotgun (WGS) entry which is preliminary data.</text>
</comment>
<protein>
    <submittedName>
        <fullName evidence="1">Uncharacterized protein</fullName>
    </submittedName>
</protein>
<reference evidence="1" key="1">
    <citation type="journal article" date="2014" name="Front. Microbiol.">
        <title>High frequency of phylogenetically diverse reductive dehalogenase-homologous genes in deep subseafloor sedimentary metagenomes.</title>
        <authorList>
            <person name="Kawai M."/>
            <person name="Futagami T."/>
            <person name="Toyoda A."/>
            <person name="Takaki Y."/>
            <person name="Nishi S."/>
            <person name="Hori S."/>
            <person name="Arai W."/>
            <person name="Tsubouchi T."/>
            <person name="Morono Y."/>
            <person name="Uchiyama I."/>
            <person name="Ito T."/>
            <person name="Fujiyama A."/>
            <person name="Inagaki F."/>
            <person name="Takami H."/>
        </authorList>
    </citation>
    <scope>NUCLEOTIDE SEQUENCE</scope>
    <source>
        <strain evidence="1">Expedition CK06-06</strain>
    </source>
</reference>
<accession>X1Q3D5</accession>